<reference evidence="2" key="1">
    <citation type="submission" date="2020-05" db="EMBL/GenBank/DDBJ databases">
        <title>Phylogenomic resolution of chytrid fungi.</title>
        <authorList>
            <person name="Stajich J.E."/>
            <person name="Amses K."/>
            <person name="Simmons R."/>
            <person name="Seto K."/>
            <person name="Myers J."/>
            <person name="Bonds A."/>
            <person name="Quandt C.A."/>
            <person name="Barry K."/>
            <person name="Liu P."/>
            <person name="Grigoriev I."/>
            <person name="Longcore J.E."/>
            <person name="James T.Y."/>
        </authorList>
    </citation>
    <scope>NUCLEOTIDE SEQUENCE</scope>
    <source>
        <strain evidence="2">JEL0318</strain>
    </source>
</reference>
<evidence type="ECO:0000313" key="2">
    <source>
        <dbReference type="EMBL" id="KAJ3035791.1"/>
    </source>
</evidence>
<protein>
    <submittedName>
        <fullName evidence="2">Uncharacterized protein</fullName>
    </submittedName>
</protein>
<dbReference type="EMBL" id="JADGJD010002008">
    <property type="protein sequence ID" value="KAJ3035791.1"/>
    <property type="molecule type" value="Genomic_DNA"/>
</dbReference>
<sequence>MGKLITAVKKKFVSRREEGAVNATRTVRNSPAHAVDGDSRMIKGWVTDLEFLTQAIKAEVGVRLCAPPPVPTYTDSDVEGVISYVVSKQSLLPIPDMARYEALISTITLPIPDPHAQIALSFNTTPTATSTASSSANPPPPPPPAKPPSFHISILGTIPFTELLPYVTKTVELVTDRIEPFVRNRGILDDERPRGATKLQCIETFAKAEQLQKRLAKYEHTPWEDLPIQKLIH</sequence>
<feature type="region of interest" description="Disordered" evidence="1">
    <location>
        <begin position="125"/>
        <end position="148"/>
    </location>
</feature>
<organism evidence="2 3">
    <name type="scientific">Rhizophlyctis rosea</name>
    <dbReference type="NCBI Taxonomy" id="64517"/>
    <lineage>
        <taxon>Eukaryota</taxon>
        <taxon>Fungi</taxon>
        <taxon>Fungi incertae sedis</taxon>
        <taxon>Chytridiomycota</taxon>
        <taxon>Chytridiomycota incertae sedis</taxon>
        <taxon>Chytridiomycetes</taxon>
        <taxon>Rhizophlyctidales</taxon>
        <taxon>Rhizophlyctidaceae</taxon>
        <taxon>Rhizophlyctis</taxon>
    </lineage>
</organism>
<dbReference type="AlphaFoldDB" id="A0AAD5WZ87"/>
<comment type="caution">
    <text evidence="2">The sequence shown here is derived from an EMBL/GenBank/DDBJ whole genome shotgun (WGS) entry which is preliminary data.</text>
</comment>
<gene>
    <name evidence="2" type="ORF">HK097_004104</name>
</gene>
<keyword evidence="3" id="KW-1185">Reference proteome</keyword>
<feature type="compositionally biased region" description="Pro residues" evidence="1">
    <location>
        <begin position="137"/>
        <end position="147"/>
    </location>
</feature>
<dbReference type="Proteomes" id="UP001212841">
    <property type="component" value="Unassembled WGS sequence"/>
</dbReference>
<feature type="compositionally biased region" description="Low complexity" evidence="1">
    <location>
        <begin position="125"/>
        <end position="136"/>
    </location>
</feature>
<evidence type="ECO:0000256" key="1">
    <source>
        <dbReference type="SAM" id="MobiDB-lite"/>
    </source>
</evidence>
<name>A0AAD5WZ87_9FUNG</name>
<proteinExistence type="predicted"/>
<accession>A0AAD5WZ87</accession>
<evidence type="ECO:0000313" key="3">
    <source>
        <dbReference type="Proteomes" id="UP001212841"/>
    </source>
</evidence>